<dbReference type="InterPro" id="IPR041526">
    <property type="entry name" value="DAPG_hydrolase"/>
</dbReference>
<dbReference type="Pfam" id="PF18089">
    <property type="entry name" value="DAPG_hydrolase"/>
    <property type="match status" value="1"/>
</dbReference>
<accession>A0A395ML34</accession>
<evidence type="ECO:0000256" key="4">
    <source>
        <dbReference type="ARBA" id="ARBA00022833"/>
    </source>
</evidence>
<comment type="caution">
    <text evidence="7">The sequence shown here is derived from an EMBL/GenBank/DDBJ whole genome shotgun (WGS) entry which is preliminary data.</text>
</comment>
<dbReference type="EMBL" id="PXXK01000207">
    <property type="protein sequence ID" value="RFN48510.1"/>
    <property type="molecule type" value="Genomic_DNA"/>
</dbReference>
<keyword evidence="5" id="KW-0472">Membrane</keyword>
<name>A0A395ML34_9HYPO</name>
<proteinExistence type="predicted"/>
<gene>
    <name evidence="7" type="ORF">FIE12Z_7256</name>
</gene>
<sequence>MDKALDSDEPPADGSHIGGELPYILAGLGAVWLVSMGLMAVNSFLNQRRQHMEAQRDIERLQVVQGGRVTLETLDSTSPAENYKFSQSSELHPSLQLQTLDTLELWYYSPVIVPFTAALVNEFTAYSAHWADKYLERPGYQNLENGWAISSNDTMMASVRSEAPQVTVEQYDWWSCWHSIDDTNWTNQSYAERYIGTTSYIDEYLGGENAKTIHLKALMEYRTRCTKSDVCEMAIARFALGSPQLGHDLSVHCNVEMTHLCSFHPALFEEFKDTV</sequence>
<keyword evidence="2" id="KW-0479">Metal-binding</keyword>
<feature type="domain" description="DAPG hydrolase PhiG" evidence="6">
    <location>
        <begin position="133"/>
        <end position="183"/>
    </location>
</feature>
<dbReference type="Proteomes" id="UP000265631">
    <property type="component" value="Unassembled WGS sequence"/>
</dbReference>
<dbReference type="AlphaFoldDB" id="A0A395ML34"/>
<organism evidence="7 8">
    <name type="scientific">Fusarium flagelliforme</name>
    <dbReference type="NCBI Taxonomy" id="2675880"/>
    <lineage>
        <taxon>Eukaryota</taxon>
        <taxon>Fungi</taxon>
        <taxon>Dikarya</taxon>
        <taxon>Ascomycota</taxon>
        <taxon>Pezizomycotina</taxon>
        <taxon>Sordariomycetes</taxon>
        <taxon>Hypocreomycetidae</taxon>
        <taxon>Hypocreales</taxon>
        <taxon>Nectriaceae</taxon>
        <taxon>Fusarium</taxon>
        <taxon>Fusarium incarnatum-equiseti species complex</taxon>
    </lineage>
</organism>
<protein>
    <submittedName>
        <fullName evidence="7">Phloretin hydrolase</fullName>
    </submittedName>
</protein>
<feature type="transmembrane region" description="Helical" evidence="5">
    <location>
        <begin position="23"/>
        <end position="45"/>
    </location>
</feature>
<keyword evidence="5" id="KW-1133">Transmembrane helix</keyword>
<dbReference type="GO" id="GO:0016787">
    <property type="term" value="F:hydrolase activity"/>
    <property type="evidence" value="ECO:0007669"/>
    <property type="project" value="UniProtKB-KW"/>
</dbReference>
<evidence type="ECO:0000256" key="3">
    <source>
        <dbReference type="ARBA" id="ARBA00022801"/>
    </source>
</evidence>
<keyword evidence="3 7" id="KW-0378">Hydrolase</keyword>
<keyword evidence="8" id="KW-1185">Reference proteome</keyword>
<keyword evidence="5" id="KW-0812">Transmembrane</keyword>
<keyword evidence="4" id="KW-0862">Zinc</keyword>
<reference evidence="7 8" key="1">
    <citation type="journal article" date="2018" name="PLoS Pathog.">
        <title>Evolution of structural diversity of trichothecenes, a family of toxins produced by plant pathogenic and entomopathogenic fungi.</title>
        <authorList>
            <person name="Proctor R.H."/>
            <person name="McCormick S.P."/>
            <person name="Kim H.S."/>
            <person name="Cardoza R.E."/>
            <person name="Stanley A.M."/>
            <person name="Lindo L."/>
            <person name="Kelly A."/>
            <person name="Brown D.W."/>
            <person name="Lee T."/>
            <person name="Vaughan M.M."/>
            <person name="Alexander N.J."/>
            <person name="Busman M."/>
            <person name="Gutierrez S."/>
        </authorList>
    </citation>
    <scope>NUCLEOTIDE SEQUENCE [LARGE SCALE GENOMIC DNA]</scope>
    <source>
        <strain evidence="7 8">NRRL 13405</strain>
    </source>
</reference>
<evidence type="ECO:0000256" key="2">
    <source>
        <dbReference type="ARBA" id="ARBA00022723"/>
    </source>
</evidence>
<evidence type="ECO:0000313" key="8">
    <source>
        <dbReference type="Proteomes" id="UP000265631"/>
    </source>
</evidence>
<evidence type="ECO:0000256" key="5">
    <source>
        <dbReference type="SAM" id="Phobius"/>
    </source>
</evidence>
<evidence type="ECO:0000259" key="6">
    <source>
        <dbReference type="Pfam" id="PF18089"/>
    </source>
</evidence>
<evidence type="ECO:0000313" key="7">
    <source>
        <dbReference type="EMBL" id="RFN48510.1"/>
    </source>
</evidence>
<dbReference type="GO" id="GO:0046872">
    <property type="term" value="F:metal ion binding"/>
    <property type="evidence" value="ECO:0007669"/>
    <property type="project" value="UniProtKB-KW"/>
</dbReference>
<evidence type="ECO:0000256" key="1">
    <source>
        <dbReference type="ARBA" id="ARBA00001947"/>
    </source>
</evidence>
<comment type="cofactor">
    <cofactor evidence="1">
        <name>Zn(2+)</name>
        <dbReference type="ChEBI" id="CHEBI:29105"/>
    </cofactor>
</comment>